<feature type="transmembrane region" description="Helical" evidence="7">
    <location>
        <begin position="233"/>
        <end position="256"/>
    </location>
</feature>
<evidence type="ECO:0000313" key="9">
    <source>
        <dbReference type="Proteomes" id="UP000253153"/>
    </source>
</evidence>
<dbReference type="PANTHER" id="PTHR35779:SF1">
    <property type="entry name" value="PH-RESPONSE REGULATOR PROTEIN PALH_RIM21"/>
    <property type="match status" value="1"/>
</dbReference>
<feature type="compositionally biased region" description="Polar residues" evidence="6">
    <location>
        <begin position="421"/>
        <end position="437"/>
    </location>
</feature>
<feature type="transmembrane region" description="Helical" evidence="7">
    <location>
        <begin position="310"/>
        <end position="334"/>
    </location>
</feature>
<dbReference type="RefSeq" id="XP_031012104.1">
    <property type="nucleotide sequence ID" value="XM_031163840.1"/>
</dbReference>
<keyword evidence="9" id="KW-1185">Reference proteome</keyword>
<evidence type="ECO:0008006" key="10">
    <source>
        <dbReference type="Google" id="ProtNLM"/>
    </source>
</evidence>
<feature type="transmembrane region" description="Helical" evidence="7">
    <location>
        <begin position="93"/>
        <end position="120"/>
    </location>
</feature>
<evidence type="ECO:0000256" key="3">
    <source>
        <dbReference type="ARBA" id="ARBA00022989"/>
    </source>
</evidence>
<proteinExistence type="inferred from homology"/>
<evidence type="ECO:0000256" key="7">
    <source>
        <dbReference type="SAM" id="Phobius"/>
    </source>
</evidence>
<reference evidence="8 9" key="1">
    <citation type="submission" date="2018-06" db="EMBL/GenBank/DDBJ databases">
        <title>Fusarium incarnatum-equiseti species complex species 28.</title>
        <authorList>
            <person name="Gardiner D.M."/>
        </authorList>
    </citation>
    <scope>NUCLEOTIDE SEQUENCE [LARGE SCALE GENOMIC DNA]</scope>
    <source>
        <strain evidence="8 9">FIESC_28</strain>
    </source>
</reference>
<accession>A0A366R0V0</accession>
<dbReference type="AlphaFoldDB" id="A0A366R0V0"/>
<feature type="transmembrane region" description="Helical" evidence="7">
    <location>
        <begin position="276"/>
        <end position="298"/>
    </location>
</feature>
<gene>
    <name evidence="8" type="ORF">FIESC28_09704</name>
</gene>
<comment type="subcellular location">
    <subcellularLocation>
        <location evidence="1">Membrane</location>
        <topology evidence="1">Multi-pass membrane protein</topology>
    </subcellularLocation>
</comment>
<feature type="region of interest" description="Disordered" evidence="6">
    <location>
        <begin position="635"/>
        <end position="656"/>
    </location>
</feature>
<dbReference type="OrthoDB" id="5393256at2759"/>
<evidence type="ECO:0000256" key="4">
    <source>
        <dbReference type="ARBA" id="ARBA00023136"/>
    </source>
</evidence>
<dbReference type="Pfam" id="PF08733">
    <property type="entry name" value="PalH"/>
    <property type="match status" value="1"/>
</dbReference>
<evidence type="ECO:0000313" key="8">
    <source>
        <dbReference type="EMBL" id="RBR09825.1"/>
    </source>
</evidence>
<feature type="compositionally biased region" description="Polar residues" evidence="6">
    <location>
        <begin position="594"/>
        <end position="610"/>
    </location>
</feature>
<dbReference type="GO" id="GO:0005886">
    <property type="term" value="C:plasma membrane"/>
    <property type="evidence" value="ECO:0007669"/>
    <property type="project" value="TreeGrafter"/>
</dbReference>
<dbReference type="GO" id="GO:0071467">
    <property type="term" value="P:cellular response to pH"/>
    <property type="evidence" value="ECO:0007669"/>
    <property type="project" value="TreeGrafter"/>
</dbReference>
<protein>
    <recommendedName>
        <fullName evidence="10">PH-response regulator protein palH/RIM21</fullName>
    </recommendedName>
</protein>
<feature type="compositionally biased region" description="Polar residues" evidence="6">
    <location>
        <begin position="676"/>
        <end position="703"/>
    </location>
</feature>
<comment type="similarity">
    <text evidence="5">Belongs to the palH/RIM21 family.</text>
</comment>
<comment type="caution">
    <text evidence="8">The sequence shown here is derived from an EMBL/GenBank/DDBJ whole genome shotgun (WGS) entry which is preliminary data.</text>
</comment>
<organism evidence="8 9">
    <name type="scientific">Fusarium coffeatum</name>
    <dbReference type="NCBI Taxonomy" id="231269"/>
    <lineage>
        <taxon>Eukaryota</taxon>
        <taxon>Fungi</taxon>
        <taxon>Dikarya</taxon>
        <taxon>Ascomycota</taxon>
        <taxon>Pezizomycotina</taxon>
        <taxon>Sordariomycetes</taxon>
        <taxon>Hypocreomycetidae</taxon>
        <taxon>Hypocreales</taxon>
        <taxon>Nectriaceae</taxon>
        <taxon>Fusarium</taxon>
        <taxon>Fusarium incarnatum-equiseti species complex</taxon>
    </lineage>
</organism>
<feature type="region of interest" description="Disordered" evidence="6">
    <location>
        <begin position="669"/>
        <end position="779"/>
    </location>
</feature>
<sequence>MATAALVSATITAPPSLCTTTLLPVNGVKTLGLDGVPSILTEPAIYQIPCPTHDIFPRAEVHVTYAASGDDSSLTQHDASDSSPKFSDFRDPFYASTFPICYALAATTVTAYMLVIMLFVTPRSFLDGGIVYLGRKSAFTHSSNNSVTIGGRPWLQKVAALTVAISLTIASADTFRVAKSQYLWGIQNANQLQDEVMNSVELKVIRLVSDTFLWLAQAQTLIRLFPRHREKIIIKWVAFALITLDVVFSAVTSFKYSENGINTTARPKNFVHPVPALSYLFQLSLGLLYAAWVVYFALMKKRYSFYHPFMKNISFVAIISLISILIPVVFFILDISQPDFTGWGDYVRWVGAAAASVVVWEWVERIEALEREEKKDGILGREVFDGDDTLEINASEFPWLRNRKSRKGGSSGGGSEGDRSQMSTTAANGWPTVSSLANRYRGQGNGAFAEPFEQPSQRGTGRGLRPTIWPARPAPAATPISRTDTASAASTVYAVRYQAPSETTSRTPDPLPQPSVVDLSRLSSTPPSQQLNDESSSSNHAPASVQHGVVVPPASRQSVDLEANSPNSPSRGGWRNLTFSNSTLNHTTEDTPMETVQRSDGNSVVTREGRANNSNRWDLRGRLEDFAANQAEKLRDRMRSAPNTESLPVTVIPAPPRRGAALQQVLEEEELNTTERQSPQLQSRQPFANHNNSTTSQGSTSRAASGEVAQLNRSRSTFSGSPGDGPIPPNNPPLWRGVRPRTNYEDDFYDDSDDGSLSDRSSLDHPRQDSDSPGLRRAT</sequence>
<feature type="compositionally biased region" description="Polar residues" evidence="6">
    <location>
        <begin position="521"/>
        <end position="541"/>
    </location>
</feature>
<evidence type="ECO:0000256" key="6">
    <source>
        <dbReference type="SAM" id="MobiDB-lite"/>
    </source>
</evidence>
<feature type="compositionally biased region" description="Basic and acidic residues" evidence="6">
    <location>
        <begin position="761"/>
        <end position="770"/>
    </location>
</feature>
<dbReference type="InterPro" id="IPR014844">
    <property type="entry name" value="PalH"/>
</dbReference>
<feature type="compositionally biased region" description="Polar residues" evidence="6">
    <location>
        <begin position="577"/>
        <end position="586"/>
    </location>
</feature>
<evidence type="ECO:0000256" key="1">
    <source>
        <dbReference type="ARBA" id="ARBA00004141"/>
    </source>
</evidence>
<dbReference type="PANTHER" id="PTHR35779">
    <property type="entry name" value="PH-RESPONSE REGULATOR PROTEIN PALH/RIM21"/>
    <property type="match status" value="1"/>
</dbReference>
<feature type="region of interest" description="Disordered" evidence="6">
    <location>
        <begin position="499"/>
        <end position="610"/>
    </location>
</feature>
<keyword evidence="3 7" id="KW-1133">Transmembrane helix</keyword>
<keyword evidence="4 7" id="KW-0472">Membrane</keyword>
<evidence type="ECO:0000256" key="5">
    <source>
        <dbReference type="ARBA" id="ARBA00038109"/>
    </source>
</evidence>
<name>A0A366R0V0_9HYPO</name>
<feature type="compositionally biased region" description="Acidic residues" evidence="6">
    <location>
        <begin position="745"/>
        <end position="756"/>
    </location>
</feature>
<dbReference type="GeneID" id="41999136"/>
<evidence type="ECO:0000256" key="2">
    <source>
        <dbReference type="ARBA" id="ARBA00022692"/>
    </source>
</evidence>
<feature type="region of interest" description="Disordered" evidence="6">
    <location>
        <begin position="403"/>
        <end position="487"/>
    </location>
</feature>
<dbReference type="Proteomes" id="UP000253153">
    <property type="component" value="Unassembled WGS sequence"/>
</dbReference>
<keyword evidence="2 7" id="KW-0812">Transmembrane</keyword>
<dbReference type="EMBL" id="QKXC01000252">
    <property type="protein sequence ID" value="RBR09825.1"/>
    <property type="molecule type" value="Genomic_DNA"/>
</dbReference>